<keyword evidence="1" id="KW-0812">Transmembrane</keyword>
<keyword evidence="3" id="KW-1185">Reference proteome</keyword>
<keyword evidence="1" id="KW-0472">Membrane</keyword>
<dbReference type="EMBL" id="JAXOVW010000034">
    <property type="protein sequence ID" value="MDZ5608532.1"/>
    <property type="molecule type" value="Genomic_DNA"/>
</dbReference>
<sequence length="132" mass="15209">MKKFVVSFLYSLLSLVISMNILQLYYGTDIFEGETFINIIRITVVVGIPVVLFGCIIGEILFKYFILPIKLNFIISLWLYILLGAGIVFIFEMISGGVPTVYENLRIVEMMYYMGLAIICSVTFFIRRTIYE</sequence>
<accession>A0ABU5JZP0</accession>
<name>A0ABU5JZP0_9BACI</name>
<gene>
    <name evidence="2" type="ORF">U2I54_15870</name>
</gene>
<keyword evidence="1" id="KW-1133">Transmembrane helix</keyword>
<proteinExistence type="predicted"/>
<protein>
    <submittedName>
        <fullName evidence="2">Uncharacterized protein</fullName>
    </submittedName>
</protein>
<comment type="caution">
    <text evidence="2">The sequence shown here is derived from an EMBL/GenBank/DDBJ whole genome shotgun (WGS) entry which is preliminary data.</text>
</comment>
<feature type="transmembrane region" description="Helical" evidence="1">
    <location>
        <begin position="110"/>
        <end position="126"/>
    </location>
</feature>
<feature type="transmembrane region" description="Helical" evidence="1">
    <location>
        <begin position="7"/>
        <end position="27"/>
    </location>
</feature>
<evidence type="ECO:0000256" key="1">
    <source>
        <dbReference type="SAM" id="Phobius"/>
    </source>
</evidence>
<evidence type="ECO:0000313" key="3">
    <source>
        <dbReference type="Proteomes" id="UP001291930"/>
    </source>
</evidence>
<feature type="transmembrane region" description="Helical" evidence="1">
    <location>
        <begin position="39"/>
        <end position="65"/>
    </location>
</feature>
<dbReference type="Proteomes" id="UP001291930">
    <property type="component" value="Unassembled WGS sequence"/>
</dbReference>
<feature type="transmembrane region" description="Helical" evidence="1">
    <location>
        <begin position="77"/>
        <end position="98"/>
    </location>
</feature>
<dbReference type="RefSeq" id="WP_374218250.1">
    <property type="nucleotide sequence ID" value="NZ_JAXOVW010000034.1"/>
</dbReference>
<organism evidence="2 3">
    <name type="scientific">Bacillus bingmayongensis</name>
    <dbReference type="NCBI Taxonomy" id="1150157"/>
    <lineage>
        <taxon>Bacteria</taxon>
        <taxon>Bacillati</taxon>
        <taxon>Bacillota</taxon>
        <taxon>Bacilli</taxon>
        <taxon>Bacillales</taxon>
        <taxon>Bacillaceae</taxon>
        <taxon>Bacillus</taxon>
    </lineage>
</organism>
<reference evidence="3" key="1">
    <citation type="submission" date="2023-11" db="EMBL/GenBank/DDBJ databases">
        <title>Genome Sequence of Bacillus pseudomycoides stain BUPM19.</title>
        <authorList>
            <person name="Farhat A."/>
        </authorList>
    </citation>
    <scope>NUCLEOTIDE SEQUENCE [LARGE SCALE GENOMIC DNA]</scope>
    <source>
        <strain evidence="3">BUPM19</strain>
    </source>
</reference>
<evidence type="ECO:0000313" key="2">
    <source>
        <dbReference type="EMBL" id="MDZ5608532.1"/>
    </source>
</evidence>